<evidence type="ECO:0000313" key="1">
    <source>
        <dbReference type="EMBL" id="KAI1691622.1"/>
    </source>
</evidence>
<reference evidence="1" key="1">
    <citation type="submission" date="2022-01" db="EMBL/GenBank/DDBJ databases">
        <title>Genome Sequence Resource for Two Populations of Ditylenchus destructor, the Migratory Endoparasitic Phytonematode.</title>
        <authorList>
            <person name="Zhang H."/>
            <person name="Lin R."/>
            <person name="Xie B."/>
        </authorList>
    </citation>
    <scope>NUCLEOTIDE SEQUENCE</scope>
    <source>
        <strain evidence="1">BazhouSP</strain>
    </source>
</reference>
<comment type="caution">
    <text evidence="1">The sequence shown here is derived from an EMBL/GenBank/DDBJ whole genome shotgun (WGS) entry which is preliminary data.</text>
</comment>
<dbReference type="EMBL" id="JAKKPZ010000897">
    <property type="protein sequence ID" value="KAI1691622.1"/>
    <property type="molecule type" value="Genomic_DNA"/>
</dbReference>
<keyword evidence="2" id="KW-1185">Reference proteome</keyword>
<dbReference type="Proteomes" id="UP001201812">
    <property type="component" value="Unassembled WGS sequence"/>
</dbReference>
<proteinExistence type="predicted"/>
<protein>
    <submittedName>
        <fullName evidence="1">Uncharacterized protein</fullName>
    </submittedName>
</protein>
<evidence type="ECO:0000313" key="2">
    <source>
        <dbReference type="Proteomes" id="UP001201812"/>
    </source>
</evidence>
<dbReference type="AlphaFoldDB" id="A0AAD4MJ55"/>
<organism evidence="1 2">
    <name type="scientific">Ditylenchus destructor</name>
    <dbReference type="NCBI Taxonomy" id="166010"/>
    <lineage>
        <taxon>Eukaryota</taxon>
        <taxon>Metazoa</taxon>
        <taxon>Ecdysozoa</taxon>
        <taxon>Nematoda</taxon>
        <taxon>Chromadorea</taxon>
        <taxon>Rhabditida</taxon>
        <taxon>Tylenchina</taxon>
        <taxon>Tylenchomorpha</taxon>
        <taxon>Sphaerularioidea</taxon>
        <taxon>Anguinidae</taxon>
        <taxon>Anguininae</taxon>
        <taxon>Ditylenchus</taxon>
    </lineage>
</organism>
<sequence>MANESVNIEGTMAVSRWRLRTRKKKPPLVGGTSGADRASISVNTRKQRYNKQAIDENYELSPSVPNAFPADEQIDLVGHCPVHVTDLYDPNRFMSHSLLYKKKSGYWKPIAGGGREFVSFRKGFALRSVEQEHLDVTGLFTRFSL</sequence>
<accession>A0AAD4MJ55</accession>
<gene>
    <name evidence="1" type="ORF">DdX_21761</name>
</gene>
<name>A0AAD4MJ55_9BILA</name>